<dbReference type="Gramene" id="ONIVA04G21160.1">
    <property type="protein sequence ID" value="ONIVA04G21160.1"/>
    <property type="gene ID" value="ONIVA04G21160"/>
</dbReference>
<proteinExistence type="predicted"/>
<feature type="compositionally biased region" description="Polar residues" evidence="1">
    <location>
        <begin position="52"/>
        <end position="64"/>
    </location>
</feature>
<dbReference type="Proteomes" id="UP000006591">
    <property type="component" value="Chromosome 4"/>
</dbReference>
<feature type="compositionally biased region" description="Basic residues" evidence="1">
    <location>
        <begin position="1"/>
        <end position="24"/>
    </location>
</feature>
<evidence type="ECO:0000313" key="3">
    <source>
        <dbReference type="Proteomes" id="UP000006591"/>
    </source>
</evidence>
<dbReference type="AlphaFoldDB" id="A0A0E0H4R0"/>
<protein>
    <submittedName>
        <fullName evidence="2">Uncharacterized protein</fullName>
    </submittedName>
</protein>
<accession>A0A0E0H4R0</accession>
<reference evidence="2" key="2">
    <citation type="submission" date="2018-04" db="EMBL/GenBank/DDBJ databases">
        <title>OnivRS2 (Oryza nivara Reference Sequence Version 2).</title>
        <authorList>
            <person name="Zhang J."/>
            <person name="Kudrna D."/>
            <person name="Lee S."/>
            <person name="Talag J."/>
            <person name="Rajasekar S."/>
            <person name="Welchert J."/>
            <person name="Hsing Y.-I."/>
            <person name="Wing R.A."/>
        </authorList>
    </citation>
    <scope>NUCLEOTIDE SEQUENCE [LARGE SCALE GENOMIC DNA]</scope>
    <source>
        <strain evidence="2">SL10</strain>
    </source>
</reference>
<keyword evidence="3" id="KW-1185">Reference proteome</keyword>
<evidence type="ECO:0000313" key="2">
    <source>
        <dbReference type="EnsemblPlants" id="ONIVA04G21160.1"/>
    </source>
</evidence>
<feature type="region of interest" description="Disordered" evidence="1">
    <location>
        <begin position="1"/>
        <end position="64"/>
    </location>
</feature>
<organism evidence="2">
    <name type="scientific">Oryza nivara</name>
    <name type="common">Indian wild rice</name>
    <name type="synonym">Oryza sativa f. spontanea</name>
    <dbReference type="NCBI Taxonomy" id="4536"/>
    <lineage>
        <taxon>Eukaryota</taxon>
        <taxon>Viridiplantae</taxon>
        <taxon>Streptophyta</taxon>
        <taxon>Embryophyta</taxon>
        <taxon>Tracheophyta</taxon>
        <taxon>Spermatophyta</taxon>
        <taxon>Magnoliopsida</taxon>
        <taxon>Liliopsida</taxon>
        <taxon>Poales</taxon>
        <taxon>Poaceae</taxon>
        <taxon>BOP clade</taxon>
        <taxon>Oryzoideae</taxon>
        <taxon>Oryzeae</taxon>
        <taxon>Oryzinae</taxon>
        <taxon>Oryza</taxon>
    </lineage>
</organism>
<evidence type="ECO:0000256" key="1">
    <source>
        <dbReference type="SAM" id="MobiDB-lite"/>
    </source>
</evidence>
<dbReference type="HOGENOM" id="CLU_2871549_0_0_1"/>
<reference evidence="2" key="1">
    <citation type="submission" date="2015-04" db="UniProtKB">
        <authorList>
            <consortium name="EnsemblPlants"/>
        </authorList>
    </citation>
    <scope>IDENTIFICATION</scope>
    <source>
        <strain evidence="2">SL10</strain>
    </source>
</reference>
<dbReference type="EnsemblPlants" id="ONIVA04G21160.1">
    <property type="protein sequence ID" value="ONIVA04G21160.1"/>
    <property type="gene ID" value="ONIVA04G21160"/>
</dbReference>
<name>A0A0E0H4R0_ORYNI</name>
<sequence>MKAHKAHHYRLSKPTKLPRVRTRCPPKSPQLCNRSRPQPWPKKPKRPAAHPNGSSDLRTQTEGV</sequence>